<dbReference type="OrthoDB" id="10017276at2"/>
<feature type="compositionally biased region" description="Basic and acidic residues" evidence="1">
    <location>
        <begin position="133"/>
        <end position="147"/>
    </location>
</feature>
<accession>A0A0M4CP29</accession>
<feature type="compositionally biased region" description="Basic and acidic residues" evidence="1">
    <location>
        <begin position="160"/>
        <end position="170"/>
    </location>
</feature>
<name>A0A0M4CP29_9CORY</name>
<evidence type="ECO:0000313" key="2">
    <source>
        <dbReference type="EMBL" id="ALC07135.1"/>
    </source>
</evidence>
<feature type="region of interest" description="Disordered" evidence="1">
    <location>
        <begin position="131"/>
        <end position="183"/>
    </location>
</feature>
<gene>
    <name evidence="2" type="ORF">CDES_14050</name>
</gene>
<dbReference type="EMBL" id="CP009220">
    <property type="protein sequence ID" value="ALC07135.1"/>
    <property type="molecule type" value="Genomic_DNA"/>
</dbReference>
<feature type="region of interest" description="Disordered" evidence="1">
    <location>
        <begin position="195"/>
        <end position="268"/>
    </location>
</feature>
<feature type="compositionally biased region" description="Low complexity" evidence="1">
    <location>
        <begin position="203"/>
        <end position="216"/>
    </location>
</feature>
<dbReference type="RefSeq" id="WP_053545997.1">
    <property type="nucleotide sequence ID" value="NZ_CP009220.1"/>
</dbReference>
<dbReference type="KEGG" id="cdx:CDES_14050"/>
<evidence type="ECO:0000313" key="3">
    <source>
        <dbReference type="Proteomes" id="UP000068067"/>
    </source>
</evidence>
<proteinExistence type="predicted"/>
<dbReference type="PATRIC" id="fig|931089.4.peg.2841"/>
<feature type="compositionally biased region" description="Polar residues" evidence="1">
    <location>
        <begin position="173"/>
        <end position="183"/>
    </location>
</feature>
<dbReference type="STRING" id="931089.CDES_14050"/>
<protein>
    <submittedName>
        <fullName evidence="2">Uncharacterized protein</fullName>
    </submittedName>
</protein>
<keyword evidence="3" id="KW-1185">Reference proteome</keyword>
<feature type="compositionally biased region" description="Basic and acidic residues" evidence="1">
    <location>
        <begin position="233"/>
        <end position="255"/>
    </location>
</feature>
<sequence length="278" mass="30596">MELSPADFRKKQDDWRTAISIYRKPNGRRFTSAEMATALALQHYERATGEAQGTSWPSQLSIARRAGFTGKTTAMKTEVGKALNELIKAGFIKKLYEGEKGTAGAPAGHPATWKMTLPGESVKAIEELFPPKGHREEEARGTGREETWGMGEVDSATWDGRSDNHDREADPTGNGTLHPTGNVTLWVQGDAPLRVQGNAPLHTTSDSTSDSNLDNNPGCTNKLVPGKRTSIPKADEKPLWLKRVEEKRQKQKDNRLPAGHGQEDYVPGQIVQDWVTDN</sequence>
<evidence type="ECO:0000256" key="1">
    <source>
        <dbReference type="SAM" id="MobiDB-lite"/>
    </source>
</evidence>
<organism evidence="2 3">
    <name type="scientific">Corynebacterium deserti GIMN1.010</name>
    <dbReference type="NCBI Taxonomy" id="931089"/>
    <lineage>
        <taxon>Bacteria</taxon>
        <taxon>Bacillati</taxon>
        <taxon>Actinomycetota</taxon>
        <taxon>Actinomycetes</taxon>
        <taxon>Mycobacteriales</taxon>
        <taxon>Corynebacteriaceae</taxon>
        <taxon>Corynebacterium</taxon>
    </lineage>
</organism>
<dbReference type="AlphaFoldDB" id="A0A0M4CP29"/>
<dbReference type="Proteomes" id="UP000068067">
    <property type="component" value="Chromosome"/>
</dbReference>
<reference evidence="2 3" key="1">
    <citation type="submission" date="2014-08" db="EMBL/GenBank/DDBJ databases">
        <title>Complete genome sequence of Corynebacterium deserti GIMN1.010 (=DSM 45689), isolated from desert sand in western China.</title>
        <authorList>
            <person name="Ruckert C."/>
            <person name="Albersmeier A."/>
            <person name="Kalinowski J."/>
        </authorList>
    </citation>
    <scope>NUCLEOTIDE SEQUENCE [LARGE SCALE GENOMIC DNA]</scope>
    <source>
        <strain evidence="2 3">GIMN1.010</strain>
    </source>
</reference>